<protein>
    <submittedName>
        <fullName evidence="5">Uncharacterized protein (DUF697 family)</fullName>
    </submittedName>
</protein>
<sequence>MANDALDKIQDTAESNKLSVAKAAQTDDLKAKRTESDALIKRYALLGTASGLIPVFGLDVAASTALQTKMIKDLADIYEFDIDDQILRTAITTGVTALVGRVLTAAAGMLAGTISPLKMFVNGATKAAVSGFLTLEVGKLYQSKMELGQNPADITIMSIADHIIAQIKEGKWDASKLSLTNQLGALVKG</sequence>
<dbReference type="Pfam" id="PF05128">
    <property type="entry name" value="DUF697"/>
    <property type="match status" value="1"/>
</dbReference>
<keyword evidence="3" id="KW-1133">Transmembrane helix</keyword>
<evidence type="ECO:0000256" key="2">
    <source>
        <dbReference type="ARBA" id="ARBA00022692"/>
    </source>
</evidence>
<evidence type="ECO:0000313" key="5">
    <source>
        <dbReference type="EMBL" id="NJC26041.1"/>
    </source>
</evidence>
<keyword evidence="4" id="KW-0472">Membrane</keyword>
<dbReference type="RefSeq" id="WP_168036803.1">
    <property type="nucleotide sequence ID" value="NZ_JAATJH010000002.1"/>
</dbReference>
<evidence type="ECO:0000256" key="3">
    <source>
        <dbReference type="ARBA" id="ARBA00022989"/>
    </source>
</evidence>
<accession>A0ABX0X9U5</accession>
<evidence type="ECO:0000256" key="4">
    <source>
        <dbReference type="ARBA" id="ARBA00023136"/>
    </source>
</evidence>
<dbReference type="EMBL" id="JAATJH010000002">
    <property type="protein sequence ID" value="NJC26041.1"/>
    <property type="molecule type" value="Genomic_DNA"/>
</dbReference>
<gene>
    <name evidence="5" type="ORF">GGR27_001540</name>
</gene>
<comment type="subcellular location">
    <subcellularLocation>
        <location evidence="1">Membrane</location>
        <topology evidence="1">Multi-pass membrane protein</topology>
    </subcellularLocation>
</comment>
<keyword evidence="6" id="KW-1185">Reference proteome</keyword>
<proteinExistence type="predicted"/>
<comment type="caution">
    <text evidence="5">The sequence shown here is derived from an EMBL/GenBank/DDBJ whole genome shotgun (WGS) entry which is preliminary data.</text>
</comment>
<dbReference type="Proteomes" id="UP000770785">
    <property type="component" value="Unassembled WGS sequence"/>
</dbReference>
<organism evidence="5 6">
    <name type="scientific">Neolewinella antarctica</name>
    <dbReference type="NCBI Taxonomy" id="442734"/>
    <lineage>
        <taxon>Bacteria</taxon>
        <taxon>Pseudomonadati</taxon>
        <taxon>Bacteroidota</taxon>
        <taxon>Saprospiria</taxon>
        <taxon>Saprospirales</taxon>
        <taxon>Lewinellaceae</taxon>
        <taxon>Neolewinella</taxon>
    </lineage>
</organism>
<dbReference type="InterPro" id="IPR021147">
    <property type="entry name" value="DUF697"/>
</dbReference>
<evidence type="ECO:0000256" key="1">
    <source>
        <dbReference type="ARBA" id="ARBA00004141"/>
    </source>
</evidence>
<keyword evidence="2" id="KW-0812">Transmembrane</keyword>
<evidence type="ECO:0000313" key="6">
    <source>
        <dbReference type="Proteomes" id="UP000770785"/>
    </source>
</evidence>
<reference evidence="5 6" key="1">
    <citation type="submission" date="2020-03" db="EMBL/GenBank/DDBJ databases">
        <title>Genomic Encyclopedia of Type Strains, Phase IV (KMG-IV): sequencing the most valuable type-strain genomes for metagenomic binning, comparative biology and taxonomic classification.</title>
        <authorList>
            <person name="Goeker M."/>
        </authorList>
    </citation>
    <scope>NUCLEOTIDE SEQUENCE [LARGE SCALE GENOMIC DNA]</scope>
    <source>
        <strain evidence="5 6">DSM 105096</strain>
    </source>
</reference>
<name>A0ABX0X9U5_9BACT</name>